<protein>
    <recommendedName>
        <fullName evidence="6">Cystathionine gamma-synthase</fullName>
    </recommendedName>
</protein>
<dbReference type="InterPro" id="IPR015424">
    <property type="entry name" value="PyrdxlP-dep_Trfase"/>
</dbReference>
<comment type="cofactor">
    <cofactor evidence="1">
        <name>pyridoxal 5'-phosphate</name>
        <dbReference type="ChEBI" id="CHEBI:597326"/>
    </cofactor>
</comment>
<dbReference type="PANTHER" id="PTHR42699">
    <property type="match status" value="1"/>
</dbReference>
<evidence type="ECO:0000313" key="4">
    <source>
        <dbReference type="EMBL" id="KIM27707.1"/>
    </source>
</evidence>
<evidence type="ECO:0000256" key="3">
    <source>
        <dbReference type="SAM" id="MobiDB-lite"/>
    </source>
</evidence>
<evidence type="ECO:0000256" key="1">
    <source>
        <dbReference type="ARBA" id="ARBA00001933"/>
    </source>
</evidence>
<dbReference type="EMBL" id="KN824297">
    <property type="protein sequence ID" value="KIM27707.1"/>
    <property type="molecule type" value="Genomic_DNA"/>
</dbReference>
<dbReference type="SUPFAM" id="SSF53383">
    <property type="entry name" value="PLP-dependent transferases"/>
    <property type="match status" value="1"/>
</dbReference>
<dbReference type="InterPro" id="IPR000277">
    <property type="entry name" value="Cys/Met-Metab_PyrdxlP-dep_enz"/>
</dbReference>
<dbReference type="Gene3D" id="3.40.640.10">
    <property type="entry name" value="Type I PLP-dependent aspartate aminotransferase-like (Major domain)"/>
    <property type="match status" value="1"/>
</dbReference>
<dbReference type="OrthoDB" id="10047078at2759"/>
<evidence type="ECO:0000313" key="5">
    <source>
        <dbReference type="Proteomes" id="UP000054097"/>
    </source>
</evidence>
<feature type="region of interest" description="Disordered" evidence="3">
    <location>
        <begin position="177"/>
        <end position="210"/>
    </location>
</feature>
<accession>A0A0C2XF04</accession>
<dbReference type="Pfam" id="PF01053">
    <property type="entry name" value="Cys_Met_Meta_PP"/>
    <property type="match status" value="1"/>
</dbReference>
<dbReference type="PANTHER" id="PTHR42699:SF1">
    <property type="entry name" value="CYSTATHIONINE GAMMA-SYNTHASE-RELATED"/>
    <property type="match status" value="1"/>
</dbReference>
<dbReference type="InterPro" id="IPR051750">
    <property type="entry name" value="Trans-sulfuration_enzymes"/>
</dbReference>
<dbReference type="STRING" id="933852.A0A0C2XF04"/>
<dbReference type="GO" id="GO:0019346">
    <property type="term" value="P:transsulfuration"/>
    <property type="evidence" value="ECO:0007669"/>
    <property type="project" value="InterPro"/>
</dbReference>
<dbReference type="Gene3D" id="3.90.1150.10">
    <property type="entry name" value="Aspartate Aminotransferase, domain 1"/>
    <property type="match status" value="1"/>
</dbReference>
<reference evidence="4 5" key="1">
    <citation type="submission" date="2014-04" db="EMBL/GenBank/DDBJ databases">
        <authorList>
            <consortium name="DOE Joint Genome Institute"/>
            <person name="Kuo A."/>
            <person name="Zuccaro A."/>
            <person name="Kohler A."/>
            <person name="Nagy L.G."/>
            <person name="Floudas D."/>
            <person name="Copeland A."/>
            <person name="Barry K.W."/>
            <person name="Cichocki N."/>
            <person name="Veneault-Fourrey C."/>
            <person name="LaButti K."/>
            <person name="Lindquist E.A."/>
            <person name="Lipzen A."/>
            <person name="Lundell T."/>
            <person name="Morin E."/>
            <person name="Murat C."/>
            <person name="Sun H."/>
            <person name="Tunlid A."/>
            <person name="Henrissat B."/>
            <person name="Grigoriev I.V."/>
            <person name="Hibbett D.S."/>
            <person name="Martin F."/>
            <person name="Nordberg H.P."/>
            <person name="Cantor M.N."/>
            <person name="Hua S.X."/>
        </authorList>
    </citation>
    <scope>NUCLEOTIDE SEQUENCE [LARGE SCALE GENOMIC DNA]</scope>
    <source>
        <strain evidence="4 5">MAFF 305830</strain>
    </source>
</reference>
<dbReference type="FunFam" id="3.90.1150.10:FF:000063">
    <property type="entry name" value="Probable cystathionine gamma-synthase"/>
    <property type="match status" value="1"/>
</dbReference>
<dbReference type="Proteomes" id="UP000054097">
    <property type="component" value="Unassembled WGS sequence"/>
</dbReference>
<dbReference type="AlphaFoldDB" id="A0A0C2XF04"/>
<dbReference type="InterPro" id="IPR015421">
    <property type="entry name" value="PyrdxlP-dep_Trfase_major"/>
</dbReference>
<dbReference type="GO" id="GO:0030170">
    <property type="term" value="F:pyridoxal phosphate binding"/>
    <property type="evidence" value="ECO:0007669"/>
    <property type="project" value="InterPro"/>
</dbReference>
<keyword evidence="2" id="KW-0663">Pyridoxal phosphate</keyword>
<sequence length="663" mass="73172">MPSVVASPLGSPVPSGLPHAVSVSLPTWQDNVDYEEGAKRVVDVMKTGYPRFFIHKSILKLATICEQKFGSTEEKCMLFPSSKYASACRDFIVRMASPSTSCVRIVQFFICPDESDSPAAVDSRGHMSSGDLHIALFHSSYWPLAKAFWQHTGTGISSRYAEHCLRLLADTRKNSNSHISSADVDSFTTSPQPPKRGRNRHYHPKGHTKSPSLVALMNEEENEERATNKYLEERYARNLHPNAAADAKRALRRRIAGVLVREDTCPVKANGCSPPTSPKISGGTDRAVLGPSTRGVPNITQDDVFLFQAGMCAIWHTHQLFLKVLGNGKSVCWGFPYVDTLKVLQKWGPGCHFFGHGNEFDELEALLQSTNGENPSAEPPILALFCEVTSNPLLRTPDLQRLRVLADKYHFAIVVDETVGNFANVEVLPYSDVVCSSLTKIFSGETNVMGGGMILNPQGQFYPKLKPALEEMYEDVYWDEDALFLERNSRDFQQRVHAINKNAELICDLLHSRSEEALAAQAQTNGASATPVVVKKVYYPKFITTDIYNSIRTPESGYGGLFSLTFTSETAAKAFFDGLGCEKGPSLGTNFTLACPFVILAHYTELEWAKQFGVDPYLVRVSVGLESPEVLVGWIETALKNAENAARAELAEHVEHIDGTNVV</sequence>
<proteinExistence type="predicted"/>
<reference evidence="5" key="2">
    <citation type="submission" date="2015-01" db="EMBL/GenBank/DDBJ databases">
        <title>Evolutionary Origins and Diversification of the Mycorrhizal Mutualists.</title>
        <authorList>
            <consortium name="DOE Joint Genome Institute"/>
            <consortium name="Mycorrhizal Genomics Consortium"/>
            <person name="Kohler A."/>
            <person name="Kuo A."/>
            <person name="Nagy L.G."/>
            <person name="Floudas D."/>
            <person name="Copeland A."/>
            <person name="Barry K.W."/>
            <person name="Cichocki N."/>
            <person name="Veneault-Fourrey C."/>
            <person name="LaButti K."/>
            <person name="Lindquist E.A."/>
            <person name="Lipzen A."/>
            <person name="Lundell T."/>
            <person name="Morin E."/>
            <person name="Murat C."/>
            <person name="Riley R."/>
            <person name="Ohm R."/>
            <person name="Sun H."/>
            <person name="Tunlid A."/>
            <person name="Henrissat B."/>
            <person name="Grigoriev I.V."/>
            <person name="Hibbett D.S."/>
            <person name="Martin F."/>
        </authorList>
    </citation>
    <scope>NUCLEOTIDE SEQUENCE [LARGE SCALE GENOMIC DNA]</scope>
    <source>
        <strain evidence="5">MAFF 305830</strain>
    </source>
</reference>
<dbReference type="InterPro" id="IPR015422">
    <property type="entry name" value="PyrdxlP-dep_Trfase_small"/>
</dbReference>
<dbReference type="HOGENOM" id="CLU_011302_1_0_1"/>
<gene>
    <name evidence="4" type="ORF">M408DRAFT_70822</name>
</gene>
<dbReference type="GO" id="GO:0003962">
    <property type="term" value="F:cystathionine gamma-synthase activity"/>
    <property type="evidence" value="ECO:0007669"/>
    <property type="project" value="TreeGrafter"/>
</dbReference>
<name>A0A0C2XF04_SERVB</name>
<feature type="compositionally biased region" description="Basic residues" evidence="3">
    <location>
        <begin position="195"/>
        <end position="208"/>
    </location>
</feature>
<evidence type="ECO:0000256" key="2">
    <source>
        <dbReference type="ARBA" id="ARBA00022898"/>
    </source>
</evidence>
<keyword evidence="5" id="KW-1185">Reference proteome</keyword>
<organism evidence="4 5">
    <name type="scientific">Serendipita vermifera MAFF 305830</name>
    <dbReference type="NCBI Taxonomy" id="933852"/>
    <lineage>
        <taxon>Eukaryota</taxon>
        <taxon>Fungi</taxon>
        <taxon>Dikarya</taxon>
        <taxon>Basidiomycota</taxon>
        <taxon>Agaricomycotina</taxon>
        <taxon>Agaricomycetes</taxon>
        <taxon>Sebacinales</taxon>
        <taxon>Serendipitaceae</taxon>
        <taxon>Serendipita</taxon>
    </lineage>
</organism>
<evidence type="ECO:0008006" key="6">
    <source>
        <dbReference type="Google" id="ProtNLM"/>
    </source>
</evidence>